<protein>
    <submittedName>
        <fullName evidence="6">NlpC/P60 family protein</fullName>
    </submittedName>
</protein>
<dbReference type="PROSITE" id="PS51935">
    <property type="entry name" value="NLPC_P60"/>
    <property type="match status" value="1"/>
</dbReference>
<keyword evidence="3" id="KW-0378">Hydrolase</keyword>
<evidence type="ECO:0000259" key="5">
    <source>
        <dbReference type="PROSITE" id="PS51935"/>
    </source>
</evidence>
<dbReference type="InterPro" id="IPR000064">
    <property type="entry name" value="NLP_P60_dom"/>
</dbReference>
<feature type="domain" description="NlpC/P60" evidence="5">
    <location>
        <begin position="2"/>
        <end position="137"/>
    </location>
</feature>
<evidence type="ECO:0000256" key="4">
    <source>
        <dbReference type="ARBA" id="ARBA00022807"/>
    </source>
</evidence>
<name>A0A4S8PRU4_9HYPH</name>
<dbReference type="EMBL" id="STGU01000012">
    <property type="protein sequence ID" value="THV32951.1"/>
    <property type="molecule type" value="Genomic_DNA"/>
</dbReference>
<dbReference type="RefSeq" id="WP_136542657.1">
    <property type="nucleotide sequence ID" value="NZ_STGU01000012.1"/>
</dbReference>
<evidence type="ECO:0000256" key="2">
    <source>
        <dbReference type="ARBA" id="ARBA00022670"/>
    </source>
</evidence>
<organism evidence="6 7">
    <name type="scientific">Rhizobium rosettiformans W3</name>
    <dbReference type="NCBI Taxonomy" id="538378"/>
    <lineage>
        <taxon>Bacteria</taxon>
        <taxon>Pseudomonadati</taxon>
        <taxon>Pseudomonadota</taxon>
        <taxon>Alphaproteobacteria</taxon>
        <taxon>Hyphomicrobiales</taxon>
        <taxon>Rhizobiaceae</taxon>
        <taxon>Rhizobium/Agrobacterium group</taxon>
        <taxon>Rhizobium</taxon>
    </lineage>
</organism>
<dbReference type="GO" id="GO:0008234">
    <property type="term" value="F:cysteine-type peptidase activity"/>
    <property type="evidence" value="ECO:0007669"/>
    <property type="project" value="UniProtKB-KW"/>
</dbReference>
<reference evidence="6 7" key="1">
    <citation type="submission" date="2019-04" db="EMBL/GenBank/DDBJ databases">
        <title>genome sequence of strain W3.</title>
        <authorList>
            <person name="Gao J."/>
            <person name="Sun J."/>
        </authorList>
    </citation>
    <scope>NUCLEOTIDE SEQUENCE [LARGE SCALE GENOMIC DNA]</scope>
    <source>
        <strain evidence="6 7">W3</strain>
    </source>
</reference>
<proteinExistence type="inferred from homology"/>
<comment type="similarity">
    <text evidence="1">Belongs to the peptidase C40 family.</text>
</comment>
<keyword evidence="4" id="KW-0788">Thiol protease</keyword>
<sequence length="140" mass="15643">MSASFDQIVAEAKSWIGVKFKKGGRDRMGVDCIGLLVNVGRSCGIEINDTTEYSFDPEPAKFQQLVYGQTDPMPFQGLKPGSIILLRQSIFPMHTGILSRDAHGRLSVINANLHKRQVVEQPYTDWKDMVISLRSYKGVV</sequence>
<evidence type="ECO:0000256" key="1">
    <source>
        <dbReference type="ARBA" id="ARBA00007074"/>
    </source>
</evidence>
<dbReference type="Pfam" id="PF00877">
    <property type="entry name" value="NLPC_P60"/>
    <property type="match status" value="1"/>
</dbReference>
<dbReference type="Gene3D" id="3.90.1720.10">
    <property type="entry name" value="endopeptidase domain like (from Nostoc punctiforme)"/>
    <property type="match status" value="1"/>
</dbReference>
<evidence type="ECO:0000313" key="7">
    <source>
        <dbReference type="Proteomes" id="UP000307378"/>
    </source>
</evidence>
<evidence type="ECO:0000256" key="3">
    <source>
        <dbReference type="ARBA" id="ARBA00022801"/>
    </source>
</evidence>
<dbReference type="AlphaFoldDB" id="A0A4S8PRU4"/>
<evidence type="ECO:0000313" key="6">
    <source>
        <dbReference type="EMBL" id="THV32951.1"/>
    </source>
</evidence>
<dbReference type="SUPFAM" id="SSF54001">
    <property type="entry name" value="Cysteine proteinases"/>
    <property type="match status" value="1"/>
</dbReference>
<accession>A0A4S8PRU4</accession>
<dbReference type="GO" id="GO:0006508">
    <property type="term" value="P:proteolysis"/>
    <property type="evidence" value="ECO:0007669"/>
    <property type="project" value="UniProtKB-KW"/>
</dbReference>
<dbReference type="Proteomes" id="UP000307378">
    <property type="component" value="Unassembled WGS sequence"/>
</dbReference>
<comment type="caution">
    <text evidence="6">The sequence shown here is derived from an EMBL/GenBank/DDBJ whole genome shotgun (WGS) entry which is preliminary data.</text>
</comment>
<dbReference type="InterPro" id="IPR038765">
    <property type="entry name" value="Papain-like_cys_pep_sf"/>
</dbReference>
<keyword evidence="2" id="KW-0645">Protease</keyword>
<gene>
    <name evidence="6" type="ORF">FAA86_18850</name>
</gene>